<name>S2KKZ2_LITA3</name>
<dbReference type="PANTHER" id="PTHR11076">
    <property type="entry name" value="DNA REPAIR POLYMERASE UMUC / TRANSFERASE FAMILY MEMBER"/>
    <property type="match status" value="1"/>
</dbReference>
<dbReference type="AlphaFoldDB" id="S2KKZ2"/>
<dbReference type="PANTHER" id="PTHR11076:SF34">
    <property type="entry name" value="PROTEIN UMUC"/>
    <property type="match status" value="1"/>
</dbReference>
<dbReference type="PATRIC" id="fig|1121939.11.peg.2034"/>
<dbReference type="Proteomes" id="UP000014463">
    <property type="component" value="Unassembled WGS sequence"/>
</dbReference>
<dbReference type="STRING" id="1121939.L861_09690"/>
<dbReference type="InterPro" id="IPR017961">
    <property type="entry name" value="DNA_pol_Y-fam_little_finger"/>
</dbReference>
<dbReference type="GO" id="GO:0003684">
    <property type="term" value="F:damaged DNA binding"/>
    <property type="evidence" value="ECO:0007669"/>
    <property type="project" value="InterPro"/>
</dbReference>
<dbReference type="eggNOG" id="COG0389">
    <property type="taxonomic scope" value="Bacteria"/>
</dbReference>
<gene>
    <name evidence="2" type="ORF">L861_09690</name>
</gene>
<evidence type="ECO:0000313" key="3">
    <source>
        <dbReference type="Proteomes" id="UP000014463"/>
    </source>
</evidence>
<dbReference type="Pfam" id="PF11799">
    <property type="entry name" value="IMS_C"/>
    <property type="match status" value="1"/>
</dbReference>
<proteinExistence type="predicted"/>
<dbReference type="InterPro" id="IPR043502">
    <property type="entry name" value="DNA/RNA_pol_sf"/>
</dbReference>
<feature type="domain" description="DNA polymerase Y-family little finger" evidence="1">
    <location>
        <begin position="81"/>
        <end position="140"/>
    </location>
</feature>
<dbReference type="GO" id="GO:0003887">
    <property type="term" value="F:DNA-directed DNA polymerase activity"/>
    <property type="evidence" value="ECO:0007669"/>
    <property type="project" value="TreeGrafter"/>
</dbReference>
<dbReference type="EMBL" id="ASTJ01000024">
    <property type="protein sequence ID" value="EPC02605.1"/>
    <property type="molecule type" value="Genomic_DNA"/>
</dbReference>
<reference evidence="2 3" key="1">
    <citation type="journal article" date="2013" name="Genome Announc.">
        <title>Draft genome sequence of the moderately halophilic gammaproteobacterium Halomonas anticariensis FP35.</title>
        <authorList>
            <person name="Tahrioui A."/>
            <person name="Quesada E."/>
            <person name="Llamas I."/>
        </authorList>
    </citation>
    <scope>NUCLEOTIDE SEQUENCE [LARGE SCALE GENOMIC DNA]</scope>
    <source>
        <strain evidence="3">DSM 16096 / CECT 5854 / LMG 22089 / FP35</strain>
    </source>
</reference>
<evidence type="ECO:0000259" key="1">
    <source>
        <dbReference type="Pfam" id="PF11799"/>
    </source>
</evidence>
<dbReference type="GO" id="GO:0042276">
    <property type="term" value="P:error-prone translesion synthesis"/>
    <property type="evidence" value="ECO:0007669"/>
    <property type="project" value="TreeGrafter"/>
</dbReference>
<accession>S2KKZ2</accession>
<organism evidence="2 3">
    <name type="scientific">Litchfieldella anticariensis (strain DSM 16096 / CECT 5854 / CIP 108499 / LMG 22089 / FP35)</name>
    <name type="common">Halomonas anticariensis</name>
    <dbReference type="NCBI Taxonomy" id="1121939"/>
    <lineage>
        <taxon>Bacteria</taxon>
        <taxon>Pseudomonadati</taxon>
        <taxon>Pseudomonadota</taxon>
        <taxon>Gammaproteobacteria</taxon>
        <taxon>Oceanospirillales</taxon>
        <taxon>Halomonadaceae</taxon>
        <taxon>Litchfieldella</taxon>
    </lineage>
</organism>
<comment type="caution">
    <text evidence="2">The sequence shown here is derived from an EMBL/GenBank/DDBJ whole genome shotgun (WGS) entry which is preliminary data.</text>
</comment>
<keyword evidence="3" id="KW-1185">Reference proteome</keyword>
<dbReference type="SUPFAM" id="SSF56672">
    <property type="entry name" value="DNA/RNA polymerases"/>
    <property type="match status" value="1"/>
</dbReference>
<protein>
    <recommendedName>
        <fullName evidence="1">DNA polymerase Y-family little finger domain-containing protein</fullName>
    </recommendedName>
</protein>
<dbReference type="GO" id="GO:0005829">
    <property type="term" value="C:cytosol"/>
    <property type="evidence" value="ECO:0007669"/>
    <property type="project" value="TreeGrafter"/>
</dbReference>
<dbReference type="InterPro" id="IPR050116">
    <property type="entry name" value="DNA_polymerase-Y"/>
</dbReference>
<dbReference type="Gene3D" id="1.10.150.20">
    <property type="entry name" value="5' to 3' exonuclease, C-terminal subdomain"/>
    <property type="match status" value="1"/>
</dbReference>
<dbReference type="GO" id="GO:0009432">
    <property type="term" value="P:SOS response"/>
    <property type="evidence" value="ECO:0007669"/>
    <property type="project" value="TreeGrafter"/>
</dbReference>
<dbReference type="GO" id="GO:0006281">
    <property type="term" value="P:DNA repair"/>
    <property type="evidence" value="ECO:0007669"/>
    <property type="project" value="InterPro"/>
</dbReference>
<evidence type="ECO:0000313" key="2">
    <source>
        <dbReference type="EMBL" id="EPC02605.1"/>
    </source>
</evidence>
<sequence length="147" mass="16791">MLPPGSPQIKGILQRTELGDVWGVGSRLVERLALMGIATAWDLVQQDHERIRRRFSVTLARTVLELQGTPCIEMNDIHEPRQRIMTSRSFGKLTDDLNEIREAIRQHGQRGAEKLRRQNGLAKAVLVFLKTNLFRQDLHQYSPSLAL</sequence>